<proteinExistence type="predicted"/>
<accession>A0A3D8RWN0</accession>
<feature type="region of interest" description="Disordered" evidence="1">
    <location>
        <begin position="116"/>
        <end position="142"/>
    </location>
</feature>
<evidence type="ECO:0000313" key="2">
    <source>
        <dbReference type="EMBL" id="RDW78211.1"/>
    </source>
</evidence>
<comment type="caution">
    <text evidence="2">The sequence shown here is derived from an EMBL/GenBank/DDBJ whole genome shotgun (WGS) entry which is preliminary data.</text>
</comment>
<organism evidence="2 3">
    <name type="scientific">Coleophoma crateriformis</name>
    <dbReference type="NCBI Taxonomy" id="565419"/>
    <lineage>
        <taxon>Eukaryota</taxon>
        <taxon>Fungi</taxon>
        <taxon>Dikarya</taxon>
        <taxon>Ascomycota</taxon>
        <taxon>Pezizomycotina</taxon>
        <taxon>Leotiomycetes</taxon>
        <taxon>Helotiales</taxon>
        <taxon>Dermateaceae</taxon>
        <taxon>Coleophoma</taxon>
    </lineage>
</organism>
<dbReference type="AlphaFoldDB" id="A0A3D8RWN0"/>
<reference evidence="2 3" key="1">
    <citation type="journal article" date="2018" name="IMA Fungus">
        <title>IMA Genome-F 9: Draft genome sequence of Annulohypoxylon stygium, Aspergillus mulundensis, Berkeleyomyces basicola (syn. Thielaviopsis basicola), Ceratocystis smalleyi, two Cercospora beticola strains, Coleophoma cylindrospora, Fusarium fracticaudum, Phialophora cf. hyalina, and Morchella septimelata.</title>
        <authorList>
            <person name="Wingfield B.D."/>
            <person name="Bills G.F."/>
            <person name="Dong Y."/>
            <person name="Huang W."/>
            <person name="Nel W.J."/>
            <person name="Swalarsk-Parry B.S."/>
            <person name="Vaghefi N."/>
            <person name="Wilken P.M."/>
            <person name="An Z."/>
            <person name="de Beer Z.W."/>
            <person name="De Vos L."/>
            <person name="Chen L."/>
            <person name="Duong T.A."/>
            <person name="Gao Y."/>
            <person name="Hammerbacher A."/>
            <person name="Kikkert J.R."/>
            <person name="Li Y."/>
            <person name="Li H."/>
            <person name="Li K."/>
            <person name="Li Q."/>
            <person name="Liu X."/>
            <person name="Ma X."/>
            <person name="Naidoo K."/>
            <person name="Pethybridge S.J."/>
            <person name="Sun J."/>
            <person name="Steenkamp E.T."/>
            <person name="van der Nest M.A."/>
            <person name="van Wyk S."/>
            <person name="Wingfield M.J."/>
            <person name="Xiong C."/>
            <person name="Yue Q."/>
            <person name="Zhang X."/>
        </authorList>
    </citation>
    <scope>NUCLEOTIDE SEQUENCE [LARGE SCALE GENOMIC DNA]</scope>
    <source>
        <strain evidence="2 3">BP5796</strain>
    </source>
</reference>
<dbReference type="EMBL" id="PDLN01000008">
    <property type="protein sequence ID" value="RDW78211.1"/>
    <property type="molecule type" value="Genomic_DNA"/>
</dbReference>
<feature type="compositionally biased region" description="Gly residues" evidence="1">
    <location>
        <begin position="118"/>
        <end position="129"/>
    </location>
</feature>
<feature type="region of interest" description="Disordered" evidence="1">
    <location>
        <begin position="20"/>
        <end position="85"/>
    </location>
</feature>
<sequence length="142" mass="15418">MTPRSIDAIVTRIKDIFTPSCERKPNSPKCSSAITTNNTTTPKLSDAAHSIRSPMSYSYDSDSESLEDSMPMGKRKSPVQRRISTSDWTKIARSHNKSMADLERLERVKGLVESREAGGVGGVSGGRSVGVGSRRGSFVDEP</sequence>
<protein>
    <submittedName>
        <fullName evidence="2">Uncharacterized protein</fullName>
    </submittedName>
</protein>
<evidence type="ECO:0000256" key="1">
    <source>
        <dbReference type="SAM" id="MobiDB-lite"/>
    </source>
</evidence>
<feature type="compositionally biased region" description="Polar residues" evidence="1">
    <location>
        <begin position="28"/>
        <end position="43"/>
    </location>
</feature>
<evidence type="ECO:0000313" key="3">
    <source>
        <dbReference type="Proteomes" id="UP000256328"/>
    </source>
</evidence>
<dbReference type="Proteomes" id="UP000256328">
    <property type="component" value="Unassembled WGS sequence"/>
</dbReference>
<name>A0A3D8RWN0_9HELO</name>
<keyword evidence="3" id="KW-1185">Reference proteome</keyword>
<gene>
    <name evidence="2" type="ORF">BP5796_06063</name>
</gene>